<dbReference type="CDD" id="cd01310">
    <property type="entry name" value="TatD_DNAse"/>
    <property type="match status" value="1"/>
</dbReference>
<dbReference type="GO" id="GO:0004536">
    <property type="term" value="F:DNA nuclease activity"/>
    <property type="evidence" value="ECO:0007669"/>
    <property type="project" value="InterPro"/>
</dbReference>
<dbReference type="InterPro" id="IPR001130">
    <property type="entry name" value="TatD-like"/>
</dbReference>
<sequence length="270" mass="30370">MFIETHAHLDFPQFAKDLEEVVERAMASGIDKIITIGTNLKSSRKAIGIAEKIPAVWAAVGIHPLEAHEASKDFEKELLELLEHPKVVALGEMGLDFHKFDPSLGQEEIEARKKRQREVFELQLSLAAQVHLNVIIHQRDAFEETLVVLAPYRDKIKGVFHCFVGDSEEAKRIFDQGHLVSFTGIVTFPNAAQLRETVKSVPLDKFMLETDCPFLAPVPHRGKRAEPAHLPRIAEEVAKIKNVSIEEVARYTSLTASSFFAFQKQRKSKA</sequence>
<dbReference type="PANTHER" id="PTHR46124">
    <property type="entry name" value="D-AMINOACYL-TRNA DEACYLASE"/>
    <property type="match status" value="1"/>
</dbReference>
<dbReference type="NCBIfam" id="TIGR00010">
    <property type="entry name" value="YchF/TatD family DNA exonuclease"/>
    <property type="match status" value="1"/>
</dbReference>
<name>B3E084_METI4</name>
<feature type="binding site" evidence="4">
    <location>
        <position position="92"/>
    </location>
    <ligand>
        <name>a divalent metal cation</name>
        <dbReference type="ChEBI" id="CHEBI:60240"/>
        <label>1</label>
    </ligand>
</feature>
<keyword evidence="3" id="KW-0378">Hydrolase</keyword>
<feature type="binding site" evidence="4">
    <location>
        <position position="8"/>
    </location>
    <ligand>
        <name>a divalent metal cation</name>
        <dbReference type="ChEBI" id="CHEBI:60240"/>
        <label>1</label>
    </ligand>
</feature>
<dbReference type="OrthoDB" id="9810005at2"/>
<evidence type="ECO:0000313" key="5">
    <source>
        <dbReference type="EMBL" id="ACD84313.1"/>
    </source>
</evidence>
<dbReference type="GO" id="GO:0046872">
    <property type="term" value="F:metal ion binding"/>
    <property type="evidence" value="ECO:0007669"/>
    <property type="project" value="UniProtKB-KW"/>
</dbReference>
<dbReference type="RefSeq" id="WP_012464593.1">
    <property type="nucleotide sequence ID" value="NC_010794.1"/>
</dbReference>
<dbReference type="PIRSF" id="PIRSF005902">
    <property type="entry name" value="DNase_TatD"/>
    <property type="match status" value="1"/>
</dbReference>
<dbReference type="InterPro" id="IPR032466">
    <property type="entry name" value="Metal_Hydrolase"/>
</dbReference>
<comment type="similarity">
    <text evidence="1">Belongs to the metallo-dependent hydrolases superfamily. TatD-type hydrolase family.</text>
</comment>
<dbReference type="PANTHER" id="PTHR46124:SF2">
    <property type="entry name" value="D-AMINOACYL-TRNA DEACYLASE"/>
    <property type="match status" value="1"/>
</dbReference>
<evidence type="ECO:0000256" key="2">
    <source>
        <dbReference type="ARBA" id="ARBA00022723"/>
    </source>
</evidence>
<dbReference type="Pfam" id="PF01026">
    <property type="entry name" value="TatD_DNase"/>
    <property type="match status" value="1"/>
</dbReference>
<dbReference type="AlphaFoldDB" id="B3E084"/>
<dbReference type="Gene3D" id="3.20.20.140">
    <property type="entry name" value="Metal-dependent hydrolases"/>
    <property type="match status" value="1"/>
</dbReference>
<accession>B3E084</accession>
<evidence type="ECO:0000256" key="4">
    <source>
        <dbReference type="PIRSR" id="PIRSR005902-1"/>
    </source>
</evidence>
<dbReference type="HOGENOM" id="CLU_031506_4_0_0"/>
<organism evidence="5 6">
    <name type="scientific">Methylacidiphilum infernorum (isolate V4)</name>
    <name type="common">Methylokorus infernorum (strain V4)</name>
    <dbReference type="NCBI Taxonomy" id="481448"/>
    <lineage>
        <taxon>Bacteria</taxon>
        <taxon>Pseudomonadati</taxon>
        <taxon>Verrucomicrobiota</taxon>
        <taxon>Methylacidiphilae</taxon>
        <taxon>Methylacidiphilales</taxon>
        <taxon>Methylacidiphilaceae</taxon>
        <taxon>Methylacidiphilum (ex Ratnadevi et al. 2023)</taxon>
    </lineage>
</organism>
<dbReference type="eggNOG" id="COG0084">
    <property type="taxonomic scope" value="Bacteria"/>
</dbReference>
<protein>
    <submittedName>
        <fullName evidence="5">Mg-dependent DNase</fullName>
    </submittedName>
</protein>
<evidence type="ECO:0000256" key="1">
    <source>
        <dbReference type="ARBA" id="ARBA00009275"/>
    </source>
</evidence>
<evidence type="ECO:0000256" key="3">
    <source>
        <dbReference type="ARBA" id="ARBA00022801"/>
    </source>
</evidence>
<dbReference type="FunFam" id="3.20.20.140:FF:000005">
    <property type="entry name" value="TatD family hydrolase"/>
    <property type="match status" value="1"/>
</dbReference>
<dbReference type="EMBL" id="CP000975">
    <property type="protein sequence ID" value="ACD84313.1"/>
    <property type="molecule type" value="Genomic_DNA"/>
</dbReference>
<feature type="binding site" evidence="4">
    <location>
        <position position="161"/>
    </location>
    <ligand>
        <name>a divalent metal cation</name>
        <dbReference type="ChEBI" id="CHEBI:60240"/>
        <label>2</label>
    </ligand>
</feature>
<dbReference type="InterPro" id="IPR015991">
    <property type="entry name" value="TatD/YcfH-like"/>
</dbReference>
<evidence type="ECO:0000313" key="6">
    <source>
        <dbReference type="Proteomes" id="UP000009149"/>
    </source>
</evidence>
<dbReference type="SUPFAM" id="SSF51556">
    <property type="entry name" value="Metallo-dependent hydrolases"/>
    <property type="match status" value="1"/>
</dbReference>
<feature type="binding site" evidence="4">
    <location>
        <position position="137"/>
    </location>
    <ligand>
        <name>a divalent metal cation</name>
        <dbReference type="ChEBI" id="CHEBI:60240"/>
        <label>2</label>
    </ligand>
</feature>
<dbReference type="STRING" id="481448.Minf_2259"/>
<gene>
    <name evidence="5" type="primary">tatD</name>
    <name evidence="5" type="ordered locus">Minf_2259</name>
</gene>
<reference evidence="5 6" key="1">
    <citation type="journal article" date="2008" name="Biol. Direct">
        <title>Complete genome sequence of the extremely acidophilic methanotroph isolate V4, Methylacidiphilum infernorum, a representative of the bacterial phylum Verrucomicrobia.</title>
        <authorList>
            <person name="Hou S."/>
            <person name="Makarova K.S."/>
            <person name="Saw J.H."/>
            <person name="Senin P."/>
            <person name="Ly B.V."/>
            <person name="Zhou Z."/>
            <person name="Ren Y."/>
            <person name="Wang J."/>
            <person name="Galperin M.Y."/>
            <person name="Omelchenko M.V."/>
            <person name="Wolf Y.I."/>
            <person name="Yutin N."/>
            <person name="Koonin E.V."/>
            <person name="Stott M.B."/>
            <person name="Mountain B.W."/>
            <person name="Crowe M.A."/>
            <person name="Smirnova A.V."/>
            <person name="Dunfield P.F."/>
            <person name="Feng L."/>
            <person name="Wang L."/>
            <person name="Alam M."/>
        </authorList>
    </citation>
    <scope>NUCLEOTIDE SEQUENCE [LARGE SCALE GENOMIC DNA]</scope>
    <source>
        <strain evidence="6">Isolate V4</strain>
    </source>
</reference>
<dbReference type="KEGG" id="min:Minf_2259"/>
<keyword evidence="2 4" id="KW-0479">Metal-binding</keyword>
<feature type="binding site" evidence="4">
    <location>
        <position position="6"/>
    </location>
    <ligand>
        <name>a divalent metal cation</name>
        <dbReference type="ChEBI" id="CHEBI:60240"/>
        <label>1</label>
    </ligand>
</feature>
<proteinExistence type="inferred from homology"/>
<dbReference type="GO" id="GO:0016788">
    <property type="term" value="F:hydrolase activity, acting on ester bonds"/>
    <property type="evidence" value="ECO:0007669"/>
    <property type="project" value="InterPro"/>
</dbReference>
<feature type="binding site" evidence="4">
    <location>
        <position position="211"/>
    </location>
    <ligand>
        <name>a divalent metal cation</name>
        <dbReference type="ChEBI" id="CHEBI:60240"/>
        <label>1</label>
    </ligand>
</feature>
<dbReference type="Proteomes" id="UP000009149">
    <property type="component" value="Chromosome"/>
</dbReference>
<dbReference type="GO" id="GO:0005829">
    <property type="term" value="C:cytosol"/>
    <property type="evidence" value="ECO:0007669"/>
    <property type="project" value="TreeGrafter"/>
</dbReference>